<evidence type="ECO:0000259" key="1">
    <source>
        <dbReference type="Pfam" id="PF00646"/>
    </source>
</evidence>
<dbReference type="PANTHER" id="PTHR31006">
    <property type="entry name" value="F-BOX DOMAIN-CONTAINING PROTEIN-RELATED-RELATED"/>
    <property type="match status" value="1"/>
</dbReference>
<evidence type="ECO:0000259" key="2">
    <source>
        <dbReference type="Pfam" id="PF07735"/>
    </source>
</evidence>
<accession>A0A2G5SBW9</accession>
<dbReference type="InterPro" id="IPR001810">
    <property type="entry name" value="F-box_dom"/>
</dbReference>
<dbReference type="OrthoDB" id="5843099at2759"/>
<feature type="domain" description="Sdz-33 F-box" evidence="2">
    <location>
        <begin position="261"/>
        <end position="309"/>
    </location>
</feature>
<dbReference type="Pfam" id="PF07735">
    <property type="entry name" value="FBA_2"/>
    <property type="match status" value="1"/>
</dbReference>
<evidence type="ECO:0000313" key="4">
    <source>
        <dbReference type="Proteomes" id="UP000230233"/>
    </source>
</evidence>
<proteinExistence type="predicted"/>
<dbReference type="Proteomes" id="UP000230233">
    <property type="component" value="Unassembled WGS sequence"/>
</dbReference>
<gene>
    <name evidence="3" type="ORF">B9Z55_028430</name>
</gene>
<keyword evidence="4" id="KW-1185">Reference proteome</keyword>
<dbReference type="AlphaFoldDB" id="A0A2G5SBW9"/>
<organism evidence="3 4">
    <name type="scientific">Caenorhabditis nigoni</name>
    <dbReference type="NCBI Taxonomy" id="1611254"/>
    <lineage>
        <taxon>Eukaryota</taxon>
        <taxon>Metazoa</taxon>
        <taxon>Ecdysozoa</taxon>
        <taxon>Nematoda</taxon>
        <taxon>Chromadorea</taxon>
        <taxon>Rhabditida</taxon>
        <taxon>Rhabditina</taxon>
        <taxon>Rhabditomorpha</taxon>
        <taxon>Rhabditoidea</taxon>
        <taxon>Rhabditidae</taxon>
        <taxon>Peloderinae</taxon>
        <taxon>Caenorhabditis</taxon>
    </lineage>
</organism>
<reference evidence="4" key="1">
    <citation type="submission" date="2017-10" db="EMBL/GenBank/DDBJ databases">
        <title>Rapid genome shrinkage in a self-fertile nematode reveals novel sperm competition proteins.</title>
        <authorList>
            <person name="Yin D."/>
            <person name="Schwarz E.M."/>
            <person name="Thomas C.G."/>
            <person name="Felde R.L."/>
            <person name="Korf I.F."/>
            <person name="Cutter A.D."/>
            <person name="Schartner C.M."/>
            <person name="Ralston E.J."/>
            <person name="Meyer B.J."/>
            <person name="Haag E.S."/>
        </authorList>
    </citation>
    <scope>NUCLEOTIDE SEQUENCE [LARGE SCALE GENOMIC DNA]</scope>
    <source>
        <strain evidence="4">JU1422</strain>
    </source>
</reference>
<sequence>MSEDSELFGLNFACSLLDDNEEEMKPNLTRKATQKEIDSLSNFIGELEKWPILDGDCRKEIIKYLDYKSRFQLSICSKLDFEIVNSVPMHVHKIEIKDNEKYQCLFSQEEFENVLVNVQFNDDYNSGNHLELVFSQSGEDTVVQWMKRQPRKKPEAMKVIWKSCNYYKKAVEYAEEWMKKVRFELKELSVGMSKYPLESSLIKSLPHCKEIRIGSDSLDDFRWWLQKMPEQVTSIALFPLESERERFIFSPDILALPQIMNSPKIYIGGKAGFTDDQLICLKAKVMNFDCINITDEGINRFLKNWISGKGIHDFRQLLLWSTQPRDPSIVIRGIQIRPWDEEFKQEARGFCDDFDRCCGRGWTCQINSKINPFESLTICINEDRTSIYATGKKMEWGGKVYTDYSIPSTCFS</sequence>
<dbReference type="Pfam" id="PF00646">
    <property type="entry name" value="F-box"/>
    <property type="match status" value="1"/>
</dbReference>
<dbReference type="PANTHER" id="PTHR31006:SF0">
    <property type="entry name" value="F-BOX ASSOCIATED DOMAIN-CONTAINING PROTEIN-RELATED"/>
    <property type="match status" value="1"/>
</dbReference>
<name>A0A2G5SBW9_9PELO</name>
<dbReference type="EMBL" id="PDUG01000023">
    <property type="protein sequence ID" value="PIC12403.1"/>
    <property type="molecule type" value="Genomic_DNA"/>
</dbReference>
<dbReference type="InterPro" id="IPR012885">
    <property type="entry name" value="F-box_Sdz-33"/>
</dbReference>
<protein>
    <submittedName>
        <fullName evidence="3">Uncharacterized protein</fullName>
    </submittedName>
</protein>
<comment type="caution">
    <text evidence="3">The sequence shown here is derived from an EMBL/GenBank/DDBJ whole genome shotgun (WGS) entry which is preliminary data.</text>
</comment>
<feature type="domain" description="F-box" evidence="1">
    <location>
        <begin position="55"/>
        <end position="89"/>
    </location>
</feature>
<evidence type="ECO:0000313" key="3">
    <source>
        <dbReference type="EMBL" id="PIC12403.1"/>
    </source>
</evidence>
<dbReference type="InterPro" id="IPR042317">
    <property type="entry name" value="She-1-like"/>
</dbReference>